<name>C4IYJ9_MAIZE</name>
<proteinExistence type="evidence at transcript level"/>
<reference evidence="1" key="1">
    <citation type="journal article" date="2009" name="PLoS Genet.">
        <title>Sequencing, mapping, and analysis of 27,455 maize full-length cDNAs.</title>
        <authorList>
            <person name="Soderlund C."/>
            <person name="Descour A."/>
            <person name="Kudrna D."/>
            <person name="Bomhoff M."/>
            <person name="Boyd L."/>
            <person name="Currie J."/>
            <person name="Angelova A."/>
            <person name="Collura K."/>
            <person name="Wissotski M."/>
            <person name="Ashley E."/>
            <person name="Morrow D."/>
            <person name="Fernandes J."/>
            <person name="Walbot V."/>
            <person name="Yu Y."/>
        </authorList>
    </citation>
    <scope>NUCLEOTIDE SEQUENCE</scope>
    <source>
        <strain evidence="1">B73</strain>
    </source>
</reference>
<evidence type="ECO:0000313" key="1">
    <source>
        <dbReference type="EMBL" id="ACR33999.1"/>
    </source>
</evidence>
<organism evidence="1">
    <name type="scientific">Zea mays</name>
    <name type="common">Maize</name>
    <dbReference type="NCBI Taxonomy" id="4577"/>
    <lineage>
        <taxon>Eukaryota</taxon>
        <taxon>Viridiplantae</taxon>
        <taxon>Streptophyta</taxon>
        <taxon>Embryophyta</taxon>
        <taxon>Tracheophyta</taxon>
        <taxon>Spermatophyta</taxon>
        <taxon>Magnoliopsida</taxon>
        <taxon>Liliopsida</taxon>
        <taxon>Poales</taxon>
        <taxon>Poaceae</taxon>
        <taxon>PACMAD clade</taxon>
        <taxon>Panicoideae</taxon>
        <taxon>Andropogonodae</taxon>
        <taxon>Andropogoneae</taxon>
        <taxon>Tripsacinae</taxon>
        <taxon>Zea</taxon>
    </lineage>
</organism>
<sequence>MMAEEQGSASLSSGSTGYENTAYVSFFCSLSRMKSDNFLFGKVFWAQNRMALGLEIVYALALLLDQLVERCRLLLQSDDLGMFPEERQAWVHALGGGMDGRAEAVLDLPPRLAATVTARLGGPHPGGGPLVEPAWARRRQRRGPLSGLQVTVISSDEGDEGSLYIFR</sequence>
<accession>C4IYJ9</accession>
<reference evidence="1" key="2">
    <citation type="submission" date="2012-06" db="EMBL/GenBank/DDBJ databases">
        <authorList>
            <person name="Yu Y."/>
            <person name="Currie J."/>
            <person name="Lomeli R."/>
            <person name="Angelova A."/>
            <person name="Collura K."/>
            <person name="Wissotski M."/>
            <person name="Campos D."/>
            <person name="Kudrna D."/>
            <person name="Golser W."/>
            <person name="Ashely E."/>
            <person name="Descour A."/>
            <person name="Fernandes J."/>
            <person name="Soderlund C."/>
            <person name="Walbot V."/>
        </authorList>
    </citation>
    <scope>NUCLEOTIDE SEQUENCE</scope>
    <source>
        <strain evidence="1">B73</strain>
    </source>
</reference>
<dbReference type="AlphaFoldDB" id="C4IYJ9"/>
<protein>
    <submittedName>
        <fullName evidence="1">Uncharacterized protein</fullName>
    </submittedName>
</protein>
<dbReference type="EMBL" id="BT083646">
    <property type="protein sequence ID" value="ACR33999.1"/>
    <property type="molecule type" value="mRNA"/>
</dbReference>